<sequence>MSLPTTTKPANSIPNYRDISTTMPPYKKARTEITSGDNTQKKEESKSFTKVEDILLCECHVNVSSDPTIGTGQTAEERWRKIQVLFSRNKCNNSHVEDIERDADSLRNRFKKQIQPSVVKFMPHWRAATNEKRCGTNHQDVLNNALARYKESNNESPFEFEHVLDTLRLLPKYNPSLNTVNAIVWDDDDEEGPDDKQINITTSCSAGGGGNNRRISSKNRAKEMEREVASYAKKKAVLMEQLAASDKVIAESFATIAITKQIECFRSNFKMFKDMGMHEEAEAELKGMKELKMKLRAPATSVAISATSPAASDLTQSFATAPNEFD</sequence>
<gene>
    <name evidence="2" type="ORF">IV203_018903</name>
</gene>
<comment type="caution">
    <text evidence="2">The sequence shown here is derived from an EMBL/GenBank/DDBJ whole genome shotgun (WGS) entry which is preliminary data.</text>
</comment>
<dbReference type="EMBL" id="JAGRRH010000003">
    <property type="protein sequence ID" value="KAG7372760.1"/>
    <property type="molecule type" value="Genomic_DNA"/>
</dbReference>
<name>A0A9K3Q719_9STRA</name>
<protein>
    <recommendedName>
        <fullName evidence="4">Myb-like domain-containing protein</fullName>
    </recommendedName>
</protein>
<organism evidence="2 3">
    <name type="scientific">Nitzschia inconspicua</name>
    <dbReference type="NCBI Taxonomy" id="303405"/>
    <lineage>
        <taxon>Eukaryota</taxon>
        <taxon>Sar</taxon>
        <taxon>Stramenopiles</taxon>
        <taxon>Ochrophyta</taxon>
        <taxon>Bacillariophyta</taxon>
        <taxon>Bacillariophyceae</taxon>
        <taxon>Bacillariophycidae</taxon>
        <taxon>Bacillariales</taxon>
        <taxon>Bacillariaceae</taxon>
        <taxon>Nitzschia</taxon>
    </lineage>
</organism>
<dbReference type="Proteomes" id="UP000693970">
    <property type="component" value="Unassembled WGS sequence"/>
</dbReference>
<dbReference type="PANTHER" id="PTHR45125:SF3">
    <property type="entry name" value="NO-APICAL-MERISTEM-ASSOCIATED CARBOXY-TERMINAL DOMAIN PROTEIN"/>
    <property type="match status" value="1"/>
</dbReference>
<dbReference type="PANTHER" id="PTHR45125">
    <property type="entry name" value="F21J9.4-RELATED"/>
    <property type="match status" value="1"/>
</dbReference>
<feature type="region of interest" description="Disordered" evidence="1">
    <location>
        <begin position="1"/>
        <end position="22"/>
    </location>
</feature>
<evidence type="ECO:0008006" key="4">
    <source>
        <dbReference type="Google" id="ProtNLM"/>
    </source>
</evidence>
<accession>A0A9K3Q719</accession>
<keyword evidence="3" id="KW-1185">Reference proteome</keyword>
<evidence type="ECO:0000313" key="2">
    <source>
        <dbReference type="EMBL" id="KAG7372760.1"/>
    </source>
</evidence>
<proteinExistence type="predicted"/>
<evidence type="ECO:0000256" key="1">
    <source>
        <dbReference type="SAM" id="MobiDB-lite"/>
    </source>
</evidence>
<reference evidence="2" key="1">
    <citation type="journal article" date="2021" name="Sci. Rep.">
        <title>Diploid genomic architecture of Nitzschia inconspicua, an elite biomass production diatom.</title>
        <authorList>
            <person name="Oliver A."/>
            <person name="Podell S."/>
            <person name="Pinowska A."/>
            <person name="Traller J.C."/>
            <person name="Smith S.R."/>
            <person name="McClure R."/>
            <person name="Beliaev A."/>
            <person name="Bohutskyi P."/>
            <person name="Hill E.A."/>
            <person name="Rabines A."/>
            <person name="Zheng H."/>
            <person name="Allen L.Z."/>
            <person name="Kuo A."/>
            <person name="Grigoriev I.V."/>
            <person name="Allen A.E."/>
            <person name="Hazlebeck D."/>
            <person name="Allen E.E."/>
        </authorList>
    </citation>
    <scope>NUCLEOTIDE SEQUENCE</scope>
    <source>
        <strain evidence="2">Hildebrandi</strain>
    </source>
</reference>
<dbReference type="AlphaFoldDB" id="A0A9K3Q719"/>
<reference evidence="2" key="2">
    <citation type="submission" date="2021-04" db="EMBL/GenBank/DDBJ databases">
        <authorList>
            <person name="Podell S."/>
        </authorList>
    </citation>
    <scope>NUCLEOTIDE SEQUENCE</scope>
    <source>
        <strain evidence="2">Hildebrandi</strain>
    </source>
</reference>
<dbReference type="OrthoDB" id="2507178at2759"/>
<evidence type="ECO:0000313" key="3">
    <source>
        <dbReference type="Proteomes" id="UP000693970"/>
    </source>
</evidence>